<sequence>MSGRRGWTTIRCSAVQVAVTARSRPSRTVHQIGASLDHMAASTMAVLHFGVTEQGSEARRLDEGCRVVPPQKRGFEGLKRALSVARFRLSTPLSGQLGLRRRKAGIRRLNEVISPSLGFGVPDGFNSLRVGTFLISLQDADQTEWIPASSYERASVADSRSHDEYRWGSVPGLVRKQRGFMQKLHRHRHYAAAWLLIRLRPAIPSEDILEVYSSNVYEGISV</sequence>
<gene>
    <name evidence="1" type="ORF">K458DRAFT_383052</name>
</gene>
<dbReference type="Proteomes" id="UP000799291">
    <property type="component" value="Unassembled WGS sequence"/>
</dbReference>
<dbReference type="EMBL" id="MU005571">
    <property type="protein sequence ID" value="KAF2689925.1"/>
    <property type="molecule type" value="Genomic_DNA"/>
</dbReference>
<dbReference type="AlphaFoldDB" id="A0A6G1JIC6"/>
<organism evidence="1 2">
    <name type="scientific">Lentithecium fluviatile CBS 122367</name>
    <dbReference type="NCBI Taxonomy" id="1168545"/>
    <lineage>
        <taxon>Eukaryota</taxon>
        <taxon>Fungi</taxon>
        <taxon>Dikarya</taxon>
        <taxon>Ascomycota</taxon>
        <taxon>Pezizomycotina</taxon>
        <taxon>Dothideomycetes</taxon>
        <taxon>Pleosporomycetidae</taxon>
        <taxon>Pleosporales</taxon>
        <taxon>Massarineae</taxon>
        <taxon>Lentitheciaceae</taxon>
        <taxon>Lentithecium</taxon>
    </lineage>
</organism>
<reference evidence="1" key="1">
    <citation type="journal article" date="2020" name="Stud. Mycol.">
        <title>101 Dothideomycetes genomes: a test case for predicting lifestyles and emergence of pathogens.</title>
        <authorList>
            <person name="Haridas S."/>
            <person name="Albert R."/>
            <person name="Binder M."/>
            <person name="Bloem J."/>
            <person name="Labutti K."/>
            <person name="Salamov A."/>
            <person name="Andreopoulos B."/>
            <person name="Baker S."/>
            <person name="Barry K."/>
            <person name="Bills G."/>
            <person name="Bluhm B."/>
            <person name="Cannon C."/>
            <person name="Castanera R."/>
            <person name="Culley D."/>
            <person name="Daum C."/>
            <person name="Ezra D."/>
            <person name="Gonzalez J."/>
            <person name="Henrissat B."/>
            <person name="Kuo A."/>
            <person name="Liang C."/>
            <person name="Lipzen A."/>
            <person name="Lutzoni F."/>
            <person name="Magnuson J."/>
            <person name="Mondo S."/>
            <person name="Nolan M."/>
            <person name="Ohm R."/>
            <person name="Pangilinan J."/>
            <person name="Park H.-J."/>
            <person name="Ramirez L."/>
            <person name="Alfaro M."/>
            <person name="Sun H."/>
            <person name="Tritt A."/>
            <person name="Yoshinaga Y."/>
            <person name="Zwiers L.-H."/>
            <person name="Turgeon B."/>
            <person name="Goodwin S."/>
            <person name="Spatafora J."/>
            <person name="Crous P."/>
            <person name="Grigoriev I."/>
        </authorList>
    </citation>
    <scope>NUCLEOTIDE SEQUENCE</scope>
    <source>
        <strain evidence="1">CBS 122367</strain>
    </source>
</reference>
<evidence type="ECO:0000313" key="2">
    <source>
        <dbReference type="Proteomes" id="UP000799291"/>
    </source>
</evidence>
<protein>
    <submittedName>
        <fullName evidence="1">Uncharacterized protein</fullName>
    </submittedName>
</protein>
<name>A0A6G1JIC6_9PLEO</name>
<accession>A0A6G1JIC6</accession>
<proteinExistence type="predicted"/>
<evidence type="ECO:0000313" key="1">
    <source>
        <dbReference type="EMBL" id="KAF2689925.1"/>
    </source>
</evidence>
<keyword evidence="2" id="KW-1185">Reference proteome</keyword>